<dbReference type="EMBL" id="MWWX01000005">
    <property type="protein sequence ID" value="OZG62490.1"/>
    <property type="molecule type" value="Genomic_DNA"/>
</dbReference>
<dbReference type="Pfam" id="PF17998">
    <property type="entry name" value="AgI_II_C2"/>
    <property type="match status" value="2"/>
</dbReference>
<keyword evidence="2" id="KW-1133">Transmembrane helix</keyword>
<keyword evidence="3" id="KW-0732">Signal</keyword>
<feature type="chain" id="PRO_5043153377" evidence="3">
    <location>
        <begin position="32"/>
        <end position="1587"/>
    </location>
</feature>
<dbReference type="STRING" id="1603886.GCA_001895165_00443"/>
<feature type="region of interest" description="Disordered" evidence="1">
    <location>
        <begin position="315"/>
        <end position="346"/>
    </location>
</feature>
<evidence type="ECO:0000259" key="5">
    <source>
        <dbReference type="Pfam" id="PF17998"/>
    </source>
</evidence>
<feature type="compositionally biased region" description="Polar residues" evidence="1">
    <location>
        <begin position="331"/>
        <end position="346"/>
    </location>
</feature>
<feature type="domain" description="Adhesin isopeptide-forming adherence" evidence="5">
    <location>
        <begin position="1016"/>
        <end position="1196"/>
    </location>
</feature>
<comment type="caution">
    <text evidence="6">The sequence shown here is derived from an EMBL/GenBank/DDBJ whole genome shotgun (WGS) entry which is preliminary data.</text>
</comment>
<reference evidence="6 7" key="1">
    <citation type="journal article" date="2017" name="BMC Genomics">
        <title>Comparative genomic and phylogenomic analyses of the Bifidobacteriaceae family.</title>
        <authorList>
            <person name="Lugli G.A."/>
            <person name="Milani C."/>
            <person name="Turroni F."/>
            <person name="Duranti S."/>
            <person name="Mancabelli L."/>
            <person name="Mangifesta M."/>
            <person name="Ferrario C."/>
            <person name="Modesto M."/>
            <person name="Mattarelli P."/>
            <person name="Jiri K."/>
            <person name="van Sinderen D."/>
            <person name="Ventura M."/>
        </authorList>
    </citation>
    <scope>NUCLEOTIDE SEQUENCE [LARGE SCALE GENOMIC DNA]</scope>
    <source>
        <strain evidence="6 7">DSM 28807</strain>
    </source>
</reference>
<dbReference type="InterPro" id="IPR026466">
    <property type="entry name" value="Fim_isopep_form_D2_dom"/>
</dbReference>
<dbReference type="InterPro" id="IPR026345">
    <property type="entry name" value="Adh_isopep-form_adh_dom"/>
</dbReference>
<dbReference type="RefSeq" id="WP_072724097.1">
    <property type="nucleotide sequence ID" value="NZ_BDIS01000004.1"/>
</dbReference>
<feature type="domain" description="Cell surface antigen C-terminal" evidence="4">
    <location>
        <begin position="1200"/>
        <end position="1370"/>
    </location>
</feature>
<keyword evidence="7" id="KW-1185">Reference proteome</keyword>
<dbReference type="Pfam" id="PF16364">
    <property type="entry name" value="Antigen_C"/>
    <property type="match status" value="1"/>
</dbReference>
<evidence type="ECO:0000259" key="4">
    <source>
        <dbReference type="Pfam" id="PF16364"/>
    </source>
</evidence>
<feature type="domain" description="Adhesin isopeptide-forming adherence" evidence="5">
    <location>
        <begin position="864"/>
        <end position="1010"/>
    </location>
</feature>
<dbReference type="Gene3D" id="2.60.40.740">
    <property type="match status" value="4"/>
</dbReference>
<gene>
    <name evidence="6" type="ORF">BLEM_1036</name>
</gene>
<evidence type="ECO:0000313" key="7">
    <source>
        <dbReference type="Proteomes" id="UP000216352"/>
    </source>
</evidence>
<evidence type="ECO:0000256" key="2">
    <source>
        <dbReference type="SAM" id="Phobius"/>
    </source>
</evidence>
<feature type="signal peptide" evidence="3">
    <location>
        <begin position="1"/>
        <end position="31"/>
    </location>
</feature>
<dbReference type="NCBIfam" id="TIGR04228">
    <property type="entry name" value="isopep_sspB_C2"/>
    <property type="match status" value="1"/>
</dbReference>
<sequence length="1587" mass="169366">MTFLNKCRKACATIASIAVLAGGLAAGTATAYASGGGGNAGGGIPTGGGGFFLSWRYQDNNDGGFGSATDTNSVRKALEMDWTRIEGSADAWINEALNEANSNCVARFNEAHPGETANCRVVAVGAIGTSSRQFGYVAGASHSIWMDAWNQTVQGGPYYNNGKSYSTSDIFTDQPGMSVDIIADQYAPDFVNGASTGSLVVIALNQYEPADPSYDLSISTQASGTTTKAGDTGDVSDTISLSNGGANTVENVSGTATLHWRGVDGSTRTASKSFTASNTGSTQVSFGYRDVDSSWESWPAGSFWFDVDVPKQGNMAAAASHAGEQDAKESWSASNEPPTKTLTNAAGETVTDDNDSIVSGSLYTAHISAHSSASSQFWIYDTIETKDVVIGGIDADDLSKVTVTDASGNVVAADISIDDSQEGKRVVKAHVTNPHSGVYTLNIPQSAKPTGSDYTISDGSIACWTGDNGMGSLADCQTGNSDEVGKVTPQPDKVWVLDEEGALEAADPDHTNQEGVDTKTFLVGDKIAVVVNGTLPAHLLNPLASYSITDDLTGSTEWIDWQSGKVFVDGEDVTDQFDIVIDQGARTATATAKASYIAATMFKTSESEVKFYLEGVIKAGATAGKKIQLTNVASETWNNETIETNEPPVFVWTPNPDKAWVKLDSDGDWVTVTDPTKSDMVGADNDYFRLGDRVAAVINGTLPTGLGRVPEISFSDDYSAVDSILDLDADNIRVYEQDASTSETSSIDGINKTGTDVTDRFDITTDGTKVTVNAHDDYEAEQKDLAVAKQITVLVTFDVQFDTTELLESYGKEQGDELNTCVDPSGADLDNVGSQTVGGSTVDTNSPKICVTVPPIHKQVIAESSQGGDQSDIDEQVVFPGQTVEYTVRVDPQIPADQAYEVTVLKLSDTYSEYTTANKQTLEITDLNTGSVIPKKTGYTVSWDDDAHSFVVTFSKDWVAANWQAGSNPRLLLRFEAKVHDDAPTDKTIDNKAALTVNNGVTESNEVTNNPPVITPKKQDTQKDPTISIDGKTALLGDKVYYRVSIDATDLSNAAYKVWRLGMVDDWDEEYLSLDETGIEVLDESGVDHTADFNIQVQDGVVYAFAKLVDTYIDATGETVPGDPQPTDLKAYSELTDADYDPLADPAIDQSLLGHTYTVVLPMTVIKVTDGYVVSNTATQIANDTRVETNTVTNPLKEINPSKDVTVSVGGDSVNGHSVYKDRLFLYKLDSSILPTDRAYPVITDWGGTDQLDTANDEYTGQWAIYASRDLYRDGEVIAQAGERIAGSNFDSSKFGGALFTVETDDNGLVTVNATQAYLDLVSADNEHEAGWTLYIQCKRLNVVDKVENVWTETLNGQPRESNTVWTRTPDMTPSLSIEKWDTASGIETGDRDSTDQALKMDGDSTEITFTITNTSGVDPDTGDGAWFKASDLDLSDSTIVGDAQIDMDSLVYPDGWDDLVLKPGESVDVRGTLKGVSEGSNHTDRAIVTGTPLVECAADTSDPFGDEVDPGFTVTGERVEIDGRQLCADTQVTSNTDDWSGYRDKPLASTGVAIGGMIVAAVAIAGAGVSLILVRRQRAHSARHAG</sequence>
<evidence type="ECO:0000256" key="3">
    <source>
        <dbReference type="SAM" id="SignalP"/>
    </source>
</evidence>
<keyword evidence="2" id="KW-0472">Membrane</keyword>
<accession>A0A261FTH2</accession>
<proteinExistence type="predicted"/>
<feature type="region of interest" description="Disordered" evidence="1">
    <location>
        <begin position="1002"/>
        <end position="1024"/>
    </location>
</feature>
<evidence type="ECO:0000313" key="6">
    <source>
        <dbReference type="EMBL" id="OZG62490.1"/>
    </source>
</evidence>
<protein>
    <submittedName>
        <fullName evidence="6">Cell wall anchor protein</fullName>
    </submittedName>
</protein>
<keyword evidence="2" id="KW-0812">Transmembrane</keyword>
<name>A0A261FTH2_9BIFI</name>
<dbReference type="Proteomes" id="UP000216352">
    <property type="component" value="Unassembled WGS sequence"/>
</dbReference>
<evidence type="ECO:0000256" key="1">
    <source>
        <dbReference type="SAM" id="MobiDB-lite"/>
    </source>
</evidence>
<dbReference type="InterPro" id="IPR032300">
    <property type="entry name" value="Antigen_C"/>
</dbReference>
<feature type="compositionally biased region" description="Polar residues" evidence="1">
    <location>
        <begin position="1002"/>
        <end position="1012"/>
    </location>
</feature>
<dbReference type="OrthoDB" id="3222861at2"/>
<organism evidence="6 7">
    <name type="scientific">Bifidobacterium lemurum</name>
    <dbReference type="NCBI Taxonomy" id="1603886"/>
    <lineage>
        <taxon>Bacteria</taxon>
        <taxon>Bacillati</taxon>
        <taxon>Actinomycetota</taxon>
        <taxon>Actinomycetes</taxon>
        <taxon>Bifidobacteriales</taxon>
        <taxon>Bifidobacteriaceae</taxon>
        <taxon>Bifidobacterium</taxon>
    </lineage>
</organism>
<dbReference type="NCBIfam" id="TIGR04226">
    <property type="entry name" value="RrgB_K2N_iso_D2"/>
    <property type="match status" value="1"/>
</dbReference>
<feature type="transmembrane region" description="Helical" evidence="2">
    <location>
        <begin position="1553"/>
        <end position="1575"/>
    </location>
</feature>